<keyword evidence="4" id="KW-1185">Reference proteome</keyword>
<feature type="signal peptide" evidence="1">
    <location>
        <begin position="1"/>
        <end position="31"/>
    </location>
</feature>
<evidence type="ECO:0000313" key="4">
    <source>
        <dbReference type="Proteomes" id="UP000027195"/>
    </source>
</evidence>
<reference evidence="4" key="1">
    <citation type="journal article" date="2014" name="Proc. Natl. Acad. Sci. U.S.A.">
        <title>Extensive sampling of basidiomycete genomes demonstrates inadequacy of the white-rot/brown-rot paradigm for wood decay fungi.</title>
        <authorList>
            <person name="Riley R."/>
            <person name="Salamov A.A."/>
            <person name="Brown D.W."/>
            <person name="Nagy L.G."/>
            <person name="Floudas D."/>
            <person name="Held B.W."/>
            <person name="Levasseur A."/>
            <person name="Lombard V."/>
            <person name="Morin E."/>
            <person name="Otillar R."/>
            <person name="Lindquist E.A."/>
            <person name="Sun H."/>
            <person name="LaButti K.M."/>
            <person name="Schmutz J."/>
            <person name="Jabbour D."/>
            <person name="Luo H."/>
            <person name="Baker S.E."/>
            <person name="Pisabarro A.G."/>
            <person name="Walton J.D."/>
            <person name="Blanchette R.A."/>
            <person name="Henrissat B."/>
            <person name="Martin F."/>
            <person name="Cullen D."/>
            <person name="Hibbett D.S."/>
            <person name="Grigoriev I.V."/>
        </authorList>
    </citation>
    <scope>NUCLEOTIDE SEQUENCE [LARGE SCALE GENOMIC DNA]</scope>
    <source>
        <strain evidence="4">FD-172 SS1</strain>
    </source>
</reference>
<evidence type="ECO:0000259" key="2">
    <source>
        <dbReference type="Pfam" id="PF01965"/>
    </source>
</evidence>
<organism evidence="3 4">
    <name type="scientific">Botryobasidium botryosum (strain FD-172 SS1)</name>
    <dbReference type="NCBI Taxonomy" id="930990"/>
    <lineage>
        <taxon>Eukaryota</taxon>
        <taxon>Fungi</taxon>
        <taxon>Dikarya</taxon>
        <taxon>Basidiomycota</taxon>
        <taxon>Agaricomycotina</taxon>
        <taxon>Agaricomycetes</taxon>
        <taxon>Cantharellales</taxon>
        <taxon>Botryobasidiaceae</taxon>
        <taxon>Botryobasidium</taxon>
    </lineage>
</organism>
<dbReference type="HOGENOM" id="CLU_000445_44_8_1"/>
<dbReference type="OrthoDB" id="543156at2759"/>
<evidence type="ECO:0000256" key="1">
    <source>
        <dbReference type="SAM" id="SignalP"/>
    </source>
</evidence>
<dbReference type="AlphaFoldDB" id="A0A067MIA5"/>
<dbReference type="EMBL" id="KL198037">
    <property type="protein sequence ID" value="KDQ14440.1"/>
    <property type="molecule type" value="Genomic_DNA"/>
</dbReference>
<dbReference type="CDD" id="cd03139">
    <property type="entry name" value="GATase1_PfpI_2"/>
    <property type="match status" value="1"/>
</dbReference>
<protein>
    <recommendedName>
        <fullName evidence="2">DJ-1/PfpI domain-containing protein</fullName>
    </recommendedName>
</protein>
<dbReference type="Proteomes" id="UP000027195">
    <property type="component" value="Unassembled WGS sequence"/>
</dbReference>
<dbReference type="InterPro" id="IPR002818">
    <property type="entry name" value="DJ-1/PfpI"/>
</dbReference>
<name>A0A067MIA5_BOTB1</name>
<dbReference type="InterPro" id="IPR052158">
    <property type="entry name" value="INH-QAR"/>
</dbReference>
<keyword evidence="1" id="KW-0732">Signal</keyword>
<dbReference type="InParanoid" id="A0A067MIA5"/>
<dbReference type="PANTHER" id="PTHR43130">
    <property type="entry name" value="ARAC-FAMILY TRANSCRIPTIONAL REGULATOR"/>
    <property type="match status" value="1"/>
</dbReference>
<dbReference type="Pfam" id="PF01965">
    <property type="entry name" value="DJ-1_PfpI"/>
    <property type="match status" value="1"/>
</dbReference>
<gene>
    <name evidence="3" type="ORF">BOTBODRAFT_32571</name>
</gene>
<dbReference type="Gene3D" id="3.40.50.880">
    <property type="match status" value="1"/>
</dbReference>
<feature type="domain" description="DJ-1/PfpI" evidence="2">
    <location>
        <begin position="45"/>
        <end position="216"/>
    </location>
</feature>
<proteinExistence type="predicted"/>
<dbReference type="InterPro" id="IPR029062">
    <property type="entry name" value="Class_I_gatase-like"/>
</dbReference>
<accession>A0A067MIA5</accession>
<dbReference type="SUPFAM" id="SSF52317">
    <property type="entry name" value="Class I glutamine amidotransferase-like"/>
    <property type="match status" value="1"/>
</dbReference>
<feature type="chain" id="PRO_5001644708" description="DJ-1/PfpI domain-containing protein" evidence="1">
    <location>
        <begin position="32"/>
        <end position="260"/>
    </location>
</feature>
<dbReference type="STRING" id="930990.A0A067MIA5"/>
<evidence type="ECO:0000313" key="3">
    <source>
        <dbReference type="EMBL" id="KDQ14440.1"/>
    </source>
</evidence>
<dbReference type="PANTHER" id="PTHR43130:SF15">
    <property type="entry name" value="THIJ_PFPI FAMILY PROTEIN (AFU_ORTHOLOGUE AFUA_5G14240)"/>
    <property type="match status" value="1"/>
</dbReference>
<sequence>MILSALISPLFYSAVIINLAAVLAMAAPSSAHNTHRADIPVNYGMVLFPGFQALDVFGPLDILNTLSFTYPIHLSLIASTLDPVTTRTTRSSPGSNFSESVVPTHTFANPPKDLEVLFVPGGLGTRAPEPALLDVIAYIKETYPSLRYIVSVCTGATLLARAGILDGKRATTNKKAWGEVTPLGPNVKWVPVARWVEDGNIWTSSGVSAGIDATFAWVSAVYGEAVAADAANGLEYERHTDPSWDPFAAIWGVPGSSSSS</sequence>